<dbReference type="GO" id="GO:0005576">
    <property type="term" value="C:extracellular region"/>
    <property type="evidence" value="ECO:0007669"/>
    <property type="project" value="UniProtKB-SubCell"/>
</dbReference>
<evidence type="ECO:0000256" key="1">
    <source>
        <dbReference type="ARBA" id="ARBA00004613"/>
    </source>
</evidence>
<dbReference type="PANTHER" id="PTHR20914:SF8">
    <property type="entry name" value="GENE 12253-RELATED"/>
    <property type="match status" value="1"/>
</dbReference>
<dbReference type="Pfam" id="PF00021">
    <property type="entry name" value="UPAR_LY6"/>
    <property type="match status" value="2"/>
</dbReference>
<protein>
    <recommendedName>
        <fullName evidence="3">UPAR/Ly6 domain-containing protein</fullName>
    </recommendedName>
</protein>
<dbReference type="AlphaFoldDB" id="A0A8C9PMB1"/>
<sequence>MWLCIRRNSLWQFCLCAQHNWISLPWCYFPLVESYTCTKCTGNACQSKPETCEASQGCFNNKQQFSPPGISPTITQDKGCSSRACTPLSFSATVGTGWTFVYENRCCTGEQCNKADIQLSPVSKKENGIVCSACFSANGTFCTPQPLKCTGAETKCVEVIGKGVFNGVSFLTMSAMGCATESACNLKDINVMQTPTNIWTYCENPISASSQLTPIISSTLTSLLLLKVLL</sequence>
<dbReference type="Proteomes" id="UP000694422">
    <property type="component" value="Unplaced"/>
</dbReference>
<dbReference type="InterPro" id="IPR045860">
    <property type="entry name" value="Snake_toxin-like_sf"/>
</dbReference>
<dbReference type="SUPFAM" id="SSF57302">
    <property type="entry name" value="Snake toxin-like"/>
    <property type="match status" value="1"/>
</dbReference>
<organism evidence="4 5">
    <name type="scientific">Spermophilus dauricus</name>
    <name type="common">Daurian ground squirrel</name>
    <dbReference type="NCBI Taxonomy" id="99837"/>
    <lineage>
        <taxon>Eukaryota</taxon>
        <taxon>Metazoa</taxon>
        <taxon>Chordata</taxon>
        <taxon>Craniata</taxon>
        <taxon>Vertebrata</taxon>
        <taxon>Euteleostomi</taxon>
        <taxon>Mammalia</taxon>
        <taxon>Eutheria</taxon>
        <taxon>Euarchontoglires</taxon>
        <taxon>Glires</taxon>
        <taxon>Rodentia</taxon>
        <taxon>Sciuromorpha</taxon>
        <taxon>Sciuridae</taxon>
        <taxon>Xerinae</taxon>
        <taxon>Marmotini</taxon>
        <taxon>Spermophilus</taxon>
    </lineage>
</organism>
<dbReference type="CDD" id="cd23572">
    <property type="entry name" value="TFP_LU_ECD_PINLYP_rpt2"/>
    <property type="match status" value="1"/>
</dbReference>
<name>A0A8C9PMB1_SPEDA</name>
<dbReference type="Gene3D" id="2.10.60.10">
    <property type="entry name" value="CD59"/>
    <property type="match status" value="1"/>
</dbReference>
<proteinExistence type="predicted"/>
<evidence type="ECO:0000259" key="3">
    <source>
        <dbReference type="Pfam" id="PF00021"/>
    </source>
</evidence>
<accession>A0A8C9PMB1</accession>
<feature type="domain" description="UPAR/Ly6" evidence="3">
    <location>
        <begin position="35"/>
        <end position="114"/>
    </location>
</feature>
<evidence type="ECO:0000313" key="4">
    <source>
        <dbReference type="Ensembl" id="ENSSDAP00000010532.1"/>
    </source>
</evidence>
<reference evidence="4" key="1">
    <citation type="submission" date="2025-08" db="UniProtKB">
        <authorList>
            <consortium name="Ensembl"/>
        </authorList>
    </citation>
    <scope>IDENTIFICATION</scope>
</reference>
<evidence type="ECO:0000313" key="5">
    <source>
        <dbReference type="Proteomes" id="UP000694422"/>
    </source>
</evidence>
<keyword evidence="5" id="KW-1185">Reference proteome</keyword>
<dbReference type="Ensembl" id="ENSSDAT00000011951.1">
    <property type="protein sequence ID" value="ENSSDAP00000010532.1"/>
    <property type="gene ID" value="ENSSDAG00000009553.1"/>
</dbReference>
<dbReference type="PANTHER" id="PTHR20914">
    <property type="entry name" value="LY6/PLAUR DOMAIN-CONTAINING PROTEIN 8"/>
    <property type="match status" value="1"/>
</dbReference>
<reference evidence="4" key="2">
    <citation type="submission" date="2025-09" db="UniProtKB">
        <authorList>
            <consortium name="Ensembl"/>
        </authorList>
    </citation>
    <scope>IDENTIFICATION</scope>
</reference>
<feature type="domain" description="UPAR/Ly6" evidence="3">
    <location>
        <begin position="128"/>
        <end position="202"/>
    </location>
</feature>
<evidence type="ECO:0000256" key="2">
    <source>
        <dbReference type="ARBA" id="ARBA00022525"/>
    </source>
</evidence>
<dbReference type="InterPro" id="IPR050918">
    <property type="entry name" value="CNF-like_PLA2_Inhibitor"/>
</dbReference>
<dbReference type="InterPro" id="IPR016054">
    <property type="entry name" value="LY6_UPA_recep-like"/>
</dbReference>
<keyword evidence="2" id="KW-0964">Secreted</keyword>
<comment type="subcellular location">
    <subcellularLocation>
        <location evidence="1">Secreted</location>
    </subcellularLocation>
</comment>